<sequence>MPIQNSPQYEDLTTSNDGRNVRASLQMISHFFLENSSFSQVEANSFGAISTVEFSTTAKVSFSGSKKVYAICQGQIFVQPQVGNNDKVNVILKPFKQPISGLSIKYFVYRGLNKSDFFSDVVVEGVNRLKIAGSETSGSDFAKYIWKEFNKFYSSNPSNQPPFLEEFIGFPGPGSSQQLSDFIDEYFYKIVQYDSNAEEEIPQFAYELPLIPRGTQLGNATGEIGIDVVLNNGDYFIEDDTNPFQFNLAFARSPLHKLETQTSNSDFQNRQIREMSTQFIDIASFYGLHASGNGKLYIGSSTSPVTSAGDIYSAIQNFHTKNTVFLYIQSERLRSYNFYGNYVISDTNPNNIKIGSDELNLTETTFGTSGWPVHKVNNITDKLFFALLTDGSENTSAYIENGFLISDHEDNFIRNQNILFPQIPEEDQIQEIISYTKPLALQFPIASGNTISSIVRIIYEGNQLFIKENTDDLFHQIKDVDDIFGLFKVKSFTVSRSGLELPIVSENQNQIINFPNALKTEDIGLVKSRRIFDAIAVDGQSYLQRVTYETLLDTIRQETGINLETTSTNIDSSTTGTVNYEPEVNNNFYQPELPYYFQVEEFVYEGTSIQGVTLFTADLTKPSKKILGITNSEYQYLQDLIVQENLTNSRIFFKNTLPLEDDTYLSTENIRFKSYLLLISAENPAGEPKIYSPVQNVLVYTIDGFVFFSQLYSENMTSLEPIPSTNFEMPDL</sequence>
<gene>
    <name evidence="1" type="ORF">EG240_01610</name>
</gene>
<organism evidence="1 2">
    <name type="scientific">Paenimyroides tangerinum</name>
    <dbReference type="NCBI Taxonomy" id="2488728"/>
    <lineage>
        <taxon>Bacteria</taxon>
        <taxon>Pseudomonadati</taxon>
        <taxon>Bacteroidota</taxon>
        <taxon>Flavobacteriia</taxon>
        <taxon>Flavobacteriales</taxon>
        <taxon>Flavobacteriaceae</taxon>
        <taxon>Paenimyroides</taxon>
    </lineage>
</organism>
<dbReference type="OrthoDB" id="1210671at2"/>
<comment type="caution">
    <text evidence="1">The sequence shown here is derived from an EMBL/GenBank/DDBJ whole genome shotgun (WGS) entry which is preliminary data.</text>
</comment>
<dbReference type="Proteomes" id="UP000275719">
    <property type="component" value="Unassembled WGS sequence"/>
</dbReference>
<protein>
    <submittedName>
        <fullName evidence="1">Uncharacterized protein</fullName>
    </submittedName>
</protein>
<accession>A0A3P3WCF9</accession>
<name>A0A3P3WCF9_9FLAO</name>
<dbReference type="RefSeq" id="WP_125016736.1">
    <property type="nucleotide sequence ID" value="NZ_RQVQ01000003.1"/>
</dbReference>
<evidence type="ECO:0000313" key="1">
    <source>
        <dbReference type="EMBL" id="RRJ92740.1"/>
    </source>
</evidence>
<dbReference type="AlphaFoldDB" id="A0A3P3WCF9"/>
<reference evidence="1 2" key="1">
    <citation type="submission" date="2018-11" db="EMBL/GenBank/DDBJ databases">
        <title>Flavobacterium sp. nov., YIM 102701-2 draft genome.</title>
        <authorList>
            <person name="Li G."/>
            <person name="Jiang Y."/>
        </authorList>
    </citation>
    <scope>NUCLEOTIDE SEQUENCE [LARGE SCALE GENOMIC DNA]</scope>
    <source>
        <strain evidence="1 2">YIM 102701-2</strain>
    </source>
</reference>
<proteinExistence type="predicted"/>
<dbReference type="EMBL" id="RQVQ01000003">
    <property type="protein sequence ID" value="RRJ92740.1"/>
    <property type="molecule type" value="Genomic_DNA"/>
</dbReference>
<evidence type="ECO:0000313" key="2">
    <source>
        <dbReference type="Proteomes" id="UP000275719"/>
    </source>
</evidence>
<keyword evidence="2" id="KW-1185">Reference proteome</keyword>